<dbReference type="Pfam" id="PF02108">
    <property type="entry name" value="FliH"/>
    <property type="match status" value="1"/>
</dbReference>
<accession>A0ABP8VCD6</accession>
<keyword evidence="3" id="KW-1185">Reference proteome</keyword>
<organism evidence="2 3">
    <name type="scientific">Kineococcus glutinatus</name>
    <dbReference type="NCBI Taxonomy" id="1070872"/>
    <lineage>
        <taxon>Bacteria</taxon>
        <taxon>Bacillati</taxon>
        <taxon>Actinomycetota</taxon>
        <taxon>Actinomycetes</taxon>
        <taxon>Kineosporiales</taxon>
        <taxon>Kineosporiaceae</taxon>
        <taxon>Kineococcus</taxon>
    </lineage>
</organism>
<dbReference type="InterPro" id="IPR018035">
    <property type="entry name" value="Flagellar_FliH/T3SS_HrpE"/>
</dbReference>
<sequence length="145" mass="14753">MLTAAGALRARQDPTLGALADTVLELACDLAGAVLDREVSLMSSPVGEAVRRALRPLDAMQPVTVRVHPADLSTLVGDGLKDDGAAADAGLVNYVADSTLEPGEAIARQGETEVDARLRTSVARALEALVGDDAPAPAEVSGQAA</sequence>
<protein>
    <recommendedName>
        <fullName evidence="1">Flagellar assembly protein FliH/Type III secretion system HrpE domain-containing protein</fullName>
    </recommendedName>
</protein>
<proteinExistence type="predicted"/>
<evidence type="ECO:0000313" key="2">
    <source>
        <dbReference type="EMBL" id="GAA4659727.1"/>
    </source>
</evidence>
<dbReference type="EMBL" id="BAABIL010000674">
    <property type="protein sequence ID" value="GAA4659727.1"/>
    <property type="molecule type" value="Genomic_DNA"/>
</dbReference>
<feature type="domain" description="Flagellar assembly protein FliH/Type III secretion system HrpE" evidence="1">
    <location>
        <begin position="17"/>
        <end position="120"/>
    </location>
</feature>
<evidence type="ECO:0000313" key="3">
    <source>
        <dbReference type="Proteomes" id="UP001501195"/>
    </source>
</evidence>
<gene>
    <name evidence="2" type="ORF">GCM10023225_33370</name>
</gene>
<name>A0ABP8VCD6_9ACTN</name>
<dbReference type="Proteomes" id="UP001501195">
    <property type="component" value="Unassembled WGS sequence"/>
</dbReference>
<comment type="caution">
    <text evidence="2">The sequence shown here is derived from an EMBL/GenBank/DDBJ whole genome shotgun (WGS) entry which is preliminary data.</text>
</comment>
<reference evidence="3" key="1">
    <citation type="journal article" date="2019" name="Int. J. Syst. Evol. Microbiol.">
        <title>The Global Catalogue of Microorganisms (GCM) 10K type strain sequencing project: providing services to taxonomists for standard genome sequencing and annotation.</title>
        <authorList>
            <consortium name="The Broad Institute Genomics Platform"/>
            <consortium name="The Broad Institute Genome Sequencing Center for Infectious Disease"/>
            <person name="Wu L."/>
            <person name="Ma J."/>
        </authorList>
    </citation>
    <scope>NUCLEOTIDE SEQUENCE [LARGE SCALE GENOMIC DNA]</scope>
    <source>
        <strain evidence="3">JCM 18126</strain>
    </source>
</reference>
<evidence type="ECO:0000259" key="1">
    <source>
        <dbReference type="Pfam" id="PF02108"/>
    </source>
</evidence>